<comment type="caution">
    <text evidence="1">The sequence shown here is derived from an EMBL/GenBank/DDBJ whole genome shotgun (WGS) entry which is preliminary data.</text>
</comment>
<dbReference type="Proteomes" id="UP001305647">
    <property type="component" value="Unassembled WGS sequence"/>
</dbReference>
<gene>
    <name evidence="1" type="ORF">N658DRAFT_422397</name>
</gene>
<dbReference type="Gene3D" id="3.30.70.330">
    <property type="match status" value="1"/>
</dbReference>
<name>A0AAN6T2L2_9PEZI</name>
<evidence type="ECO:0000313" key="2">
    <source>
        <dbReference type="Proteomes" id="UP001305647"/>
    </source>
</evidence>
<keyword evidence="2" id="KW-1185">Reference proteome</keyword>
<evidence type="ECO:0008006" key="3">
    <source>
        <dbReference type="Google" id="ProtNLM"/>
    </source>
</evidence>
<proteinExistence type="predicted"/>
<sequence>MSPPPKSSDLQGISQELVLQSVPENNQLLALTPYAGLHGRVPPGIRAVRSVQLNRLTEGPVGLPTPNVALDSQNFPFMESTIQAAPVGYGVVKIKNIPFGTKRAEIVAFLGRNSKILNDNQEPVHIIMERVSSKTQDCYVEFVTTQDAVRAVDRHRDNQTKGRPARLGERPVEVLLSSQAALMQDLFPLASGVWWDGGKPVIQAPVDGQPWKTFKGFVTEEEMTMLVKHVEIPQRSPYSKECPQRPYECMISTIKKLPWYMADRITLRQRHAIHEATVKLIGLLKQALQRDHRQYETTINQQLMKRLVTAAMLCPGFSVVQKDNIAVLADMEQDRALMFNQPRFAEQWVHLHGICPKPGVAMDVLEWYIAVIREETTRYIQSKHIVERNEIQRTSCYTSLYFGYIWYELGLPTGKELDNLSLHEMARHELAVIERALRRALPAASAELN</sequence>
<dbReference type="InterPro" id="IPR012677">
    <property type="entry name" value="Nucleotide-bd_a/b_plait_sf"/>
</dbReference>
<organism evidence="1 2">
    <name type="scientific">Parathielavia hyrcaniae</name>
    <dbReference type="NCBI Taxonomy" id="113614"/>
    <lineage>
        <taxon>Eukaryota</taxon>
        <taxon>Fungi</taxon>
        <taxon>Dikarya</taxon>
        <taxon>Ascomycota</taxon>
        <taxon>Pezizomycotina</taxon>
        <taxon>Sordariomycetes</taxon>
        <taxon>Sordariomycetidae</taxon>
        <taxon>Sordariales</taxon>
        <taxon>Chaetomiaceae</taxon>
        <taxon>Parathielavia</taxon>
    </lineage>
</organism>
<reference evidence="1" key="2">
    <citation type="submission" date="2023-05" db="EMBL/GenBank/DDBJ databases">
        <authorList>
            <consortium name="Lawrence Berkeley National Laboratory"/>
            <person name="Steindorff A."/>
            <person name="Hensen N."/>
            <person name="Bonometti L."/>
            <person name="Westerberg I."/>
            <person name="Brannstrom I.O."/>
            <person name="Guillou S."/>
            <person name="Cros-Aarteil S."/>
            <person name="Calhoun S."/>
            <person name="Haridas S."/>
            <person name="Kuo A."/>
            <person name="Mondo S."/>
            <person name="Pangilinan J."/>
            <person name="Riley R."/>
            <person name="Labutti K."/>
            <person name="Andreopoulos B."/>
            <person name="Lipzen A."/>
            <person name="Chen C."/>
            <person name="Yanf M."/>
            <person name="Daum C."/>
            <person name="Ng V."/>
            <person name="Clum A."/>
            <person name="Ohm R."/>
            <person name="Martin F."/>
            <person name="Silar P."/>
            <person name="Natvig D."/>
            <person name="Lalanne C."/>
            <person name="Gautier V."/>
            <person name="Ament-Velasquez S.L."/>
            <person name="Kruys A."/>
            <person name="Hutchinson M.I."/>
            <person name="Powell A.J."/>
            <person name="Barry K."/>
            <person name="Miller A.N."/>
            <person name="Grigoriev I.V."/>
            <person name="Debuchy R."/>
            <person name="Gladieux P."/>
            <person name="Thoren M.H."/>
            <person name="Johannesson H."/>
        </authorList>
    </citation>
    <scope>NUCLEOTIDE SEQUENCE</scope>
    <source>
        <strain evidence="1">CBS 757.83</strain>
    </source>
</reference>
<dbReference type="AlphaFoldDB" id="A0AAN6T2L2"/>
<dbReference type="SUPFAM" id="SSF54928">
    <property type="entry name" value="RNA-binding domain, RBD"/>
    <property type="match status" value="1"/>
</dbReference>
<accession>A0AAN6T2L2</accession>
<dbReference type="InterPro" id="IPR035979">
    <property type="entry name" value="RBD_domain_sf"/>
</dbReference>
<dbReference type="CDD" id="cd12254">
    <property type="entry name" value="RRM_hnRNPH_ESRPs_RBM12_like"/>
    <property type="match status" value="1"/>
</dbReference>
<dbReference type="EMBL" id="MU863630">
    <property type="protein sequence ID" value="KAK4102790.1"/>
    <property type="molecule type" value="Genomic_DNA"/>
</dbReference>
<dbReference type="GO" id="GO:0003676">
    <property type="term" value="F:nucleic acid binding"/>
    <property type="evidence" value="ECO:0007669"/>
    <property type="project" value="InterPro"/>
</dbReference>
<evidence type="ECO:0000313" key="1">
    <source>
        <dbReference type="EMBL" id="KAK4102790.1"/>
    </source>
</evidence>
<reference evidence="1" key="1">
    <citation type="journal article" date="2023" name="Mol. Phylogenet. Evol.">
        <title>Genome-scale phylogeny and comparative genomics of the fungal order Sordariales.</title>
        <authorList>
            <person name="Hensen N."/>
            <person name="Bonometti L."/>
            <person name="Westerberg I."/>
            <person name="Brannstrom I.O."/>
            <person name="Guillou S."/>
            <person name="Cros-Aarteil S."/>
            <person name="Calhoun S."/>
            <person name="Haridas S."/>
            <person name="Kuo A."/>
            <person name="Mondo S."/>
            <person name="Pangilinan J."/>
            <person name="Riley R."/>
            <person name="LaButti K."/>
            <person name="Andreopoulos B."/>
            <person name="Lipzen A."/>
            <person name="Chen C."/>
            <person name="Yan M."/>
            <person name="Daum C."/>
            <person name="Ng V."/>
            <person name="Clum A."/>
            <person name="Steindorff A."/>
            <person name="Ohm R.A."/>
            <person name="Martin F."/>
            <person name="Silar P."/>
            <person name="Natvig D.O."/>
            <person name="Lalanne C."/>
            <person name="Gautier V."/>
            <person name="Ament-Velasquez S.L."/>
            <person name="Kruys A."/>
            <person name="Hutchinson M.I."/>
            <person name="Powell A.J."/>
            <person name="Barry K."/>
            <person name="Miller A.N."/>
            <person name="Grigoriev I.V."/>
            <person name="Debuchy R."/>
            <person name="Gladieux P."/>
            <person name="Hiltunen Thoren M."/>
            <person name="Johannesson H."/>
        </authorList>
    </citation>
    <scope>NUCLEOTIDE SEQUENCE</scope>
    <source>
        <strain evidence="1">CBS 757.83</strain>
    </source>
</reference>
<protein>
    <recommendedName>
        <fullName evidence="3">RRM domain-containing protein</fullName>
    </recommendedName>
</protein>